<keyword evidence="4 5" id="KW-0472">Membrane</keyword>
<feature type="domain" description="EamA" evidence="6">
    <location>
        <begin position="11"/>
        <end position="142"/>
    </location>
</feature>
<evidence type="ECO:0000256" key="1">
    <source>
        <dbReference type="ARBA" id="ARBA00004141"/>
    </source>
</evidence>
<evidence type="ECO:0000259" key="6">
    <source>
        <dbReference type="Pfam" id="PF00892"/>
    </source>
</evidence>
<evidence type="ECO:0000256" key="4">
    <source>
        <dbReference type="ARBA" id="ARBA00023136"/>
    </source>
</evidence>
<dbReference type="PANTHER" id="PTHR22911">
    <property type="entry name" value="ACYL-MALONYL CONDENSING ENZYME-RELATED"/>
    <property type="match status" value="1"/>
</dbReference>
<feature type="transmembrane region" description="Helical" evidence="5">
    <location>
        <begin position="43"/>
        <end position="62"/>
    </location>
</feature>
<feature type="transmembrane region" description="Helical" evidence="5">
    <location>
        <begin position="74"/>
        <end position="96"/>
    </location>
</feature>
<name>A0A2A8D329_9BACT</name>
<keyword evidence="3 5" id="KW-1133">Transmembrane helix</keyword>
<evidence type="ECO:0000313" key="7">
    <source>
        <dbReference type="EMBL" id="PEN15048.1"/>
    </source>
</evidence>
<dbReference type="EMBL" id="PDEQ01000001">
    <property type="protein sequence ID" value="PEN15048.1"/>
    <property type="molecule type" value="Genomic_DNA"/>
</dbReference>
<feature type="transmembrane region" description="Helical" evidence="5">
    <location>
        <begin position="248"/>
        <end position="267"/>
    </location>
</feature>
<dbReference type="PANTHER" id="PTHR22911:SF6">
    <property type="entry name" value="SOLUTE CARRIER FAMILY 35 MEMBER G1"/>
    <property type="match status" value="1"/>
</dbReference>
<accession>A0A2A8D329</accession>
<comment type="caution">
    <text evidence="7">The sequence shown here is derived from an EMBL/GenBank/DDBJ whole genome shotgun (WGS) entry which is preliminary data.</text>
</comment>
<feature type="transmembrane region" description="Helical" evidence="5">
    <location>
        <begin position="126"/>
        <end position="146"/>
    </location>
</feature>
<dbReference type="OrthoDB" id="597549at2"/>
<organism evidence="7 8">
    <name type="scientific">Longibacter salinarum</name>
    <dbReference type="NCBI Taxonomy" id="1850348"/>
    <lineage>
        <taxon>Bacteria</taxon>
        <taxon>Pseudomonadati</taxon>
        <taxon>Rhodothermota</taxon>
        <taxon>Rhodothermia</taxon>
        <taxon>Rhodothermales</taxon>
        <taxon>Salisaetaceae</taxon>
        <taxon>Longibacter</taxon>
    </lineage>
</organism>
<evidence type="ECO:0000256" key="3">
    <source>
        <dbReference type="ARBA" id="ARBA00022989"/>
    </source>
</evidence>
<evidence type="ECO:0000313" key="8">
    <source>
        <dbReference type="Proteomes" id="UP000220102"/>
    </source>
</evidence>
<dbReference type="AlphaFoldDB" id="A0A2A8D329"/>
<dbReference type="Proteomes" id="UP000220102">
    <property type="component" value="Unassembled WGS sequence"/>
</dbReference>
<protein>
    <submittedName>
        <fullName evidence="7">EamA family transporter</fullName>
    </submittedName>
</protein>
<feature type="transmembrane region" description="Helical" evidence="5">
    <location>
        <begin position="102"/>
        <end position="119"/>
    </location>
</feature>
<keyword evidence="8" id="KW-1185">Reference proteome</keyword>
<feature type="transmembrane region" description="Helical" evidence="5">
    <location>
        <begin position="218"/>
        <end position="236"/>
    </location>
</feature>
<dbReference type="InterPro" id="IPR037185">
    <property type="entry name" value="EmrE-like"/>
</dbReference>
<dbReference type="Pfam" id="PF00892">
    <property type="entry name" value="EamA"/>
    <property type="match status" value="2"/>
</dbReference>
<dbReference type="RefSeq" id="WP_098073947.1">
    <property type="nucleotide sequence ID" value="NZ_PDEQ01000001.1"/>
</dbReference>
<evidence type="ECO:0000256" key="2">
    <source>
        <dbReference type="ARBA" id="ARBA00022692"/>
    </source>
</evidence>
<evidence type="ECO:0000256" key="5">
    <source>
        <dbReference type="SAM" id="Phobius"/>
    </source>
</evidence>
<dbReference type="InterPro" id="IPR000620">
    <property type="entry name" value="EamA_dom"/>
</dbReference>
<dbReference type="SUPFAM" id="SSF103481">
    <property type="entry name" value="Multidrug resistance efflux transporter EmrE"/>
    <property type="match status" value="2"/>
</dbReference>
<proteinExistence type="predicted"/>
<gene>
    <name evidence="7" type="ORF">CRI94_01805</name>
</gene>
<comment type="subcellular location">
    <subcellularLocation>
        <location evidence="1">Membrane</location>
        <topology evidence="1">Multi-pass membrane protein</topology>
    </subcellularLocation>
</comment>
<reference evidence="7 8" key="1">
    <citation type="submission" date="2017-10" db="EMBL/GenBank/DDBJ databases">
        <title>Draft genome of Longibacter Salinarum.</title>
        <authorList>
            <person name="Goh K.M."/>
            <person name="Shamsir M.S."/>
            <person name="Lim S.W."/>
        </authorList>
    </citation>
    <scope>NUCLEOTIDE SEQUENCE [LARGE SCALE GENOMIC DNA]</scope>
    <source>
        <strain evidence="7 8">KCTC 52045</strain>
    </source>
</reference>
<keyword evidence="2 5" id="KW-0812">Transmembrane</keyword>
<feature type="domain" description="EamA" evidence="6">
    <location>
        <begin position="161"/>
        <end position="288"/>
    </location>
</feature>
<sequence>MPVTTDRSPLSGIAFLVGAAFFWSLMSVCVKLAGERLPSQQIVWARATVTLVYSYIMIRMAGLDTLFGHNKKLLLLRGLFGFAALTCFFFALTKLPLADATVIHYTNPVFVAIIAAVVLKESLTRWEILGAGASLLGVVFISKPSFVFGTSAPALNPLYVGVALLGAICAATAYVLVRKLRESEHPLVIVFYFPLVASLGSTPTAAFTELQWPSTWEWILLIVGVAGCAQIAQVFITKGLHAVKAGRAMTVTYLQIVFAAVWGLLFFGETIDLWSVAGGLLVVSGTFAANRS</sequence>
<feature type="transmembrane region" description="Helical" evidence="5">
    <location>
        <begin position="158"/>
        <end position="177"/>
    </location>
</feature>
<dbReference type="Gene3D" id="1.10.3730.20">
    <property type="match status" value="2"/>
</dbReference>
<feature type="transmembrane region" description="Helical" evidence="5">
    <location>
        <begin position="189"/>
        <end position="206"/>
    </location>
</feature>
<dbReference type="GO" id="GO:0016020">
    <property type="term" value="C:membrane"/>
    <property type="evidence" value="ECO:0007669"/>
    <property type="project" value="UniProtKB-SubCell"/>
</dbReference>